<evidence type="ECO:0000256" key="2">
    <source>
        <dbReference type="ARBA" id="ARBA00022842"/>
    </source>
</evidence>
<dbReference type="SUPFAM" id="SSF53738">
    <property type="entry name" value="Phosphoglucomutase, first 3 domains"/>
    <property type="match status" value="1"/>
</dbReference>
<accession>U7VDE6</accession>
<evidence type="ECO:0000256" key="3">
    <source>
        <dbReference type="ARBA" id="ARBA00023235"/>
    </source>
</evidence>
<dbReference type="GO" id="GO:0006166">
    <property type="term" value="P:purine ribonucleoside salvage"/>
    <property type="evidence" value="ECO:0007669"/>
    <property type="project" value="TreeGrafter"/>
</dbReference>
<reference evidence="4 5" key="1">
    <citation type="submission" date="2013-08" db="EMBL/GenBank/DDBJ databases">
        <authorList>
            <person name="Weinstock G."/>
            <person name="Sodergren E."/>
            <person name="Wylie T."/>
            <person name="Fulton L."/>
            <person name="Fulton R."/>
            <person name="Fronick C."/>
            <person name="O'Laughlin M."/>
            <person name="Godfrey J."/>
            <person name="Miner T."/>
            <person name="Herter B."/>
            <person name="Appelbaum E."/>
            <person name="Cordes M."/>
            <person name="Lek S."/>
            <person name="Wollam A."/>
            <person name="Pepin K.H."/>
            <person name="Palsikar V.B."/>
            <person name="Mitreva M."/>
            <person name="Wilson R.K."/>
        </authorList>
    </citation>
    <scope>NUCLEOTIDE SEQUENCE [LARGE SCALE GENOMIC DNA]</scope>
    <source>
        <strain evidence="4 5">ATCC BAA-474</strain>
    </source>
</reference>
<dbReference type="AlphaFoldDB" id="U7VDE6"/>
<proteinExistence type="predicted"/>
<gene>
    <name evidence="4" type="ORF">HMPREF0202_00598</name>
</gene>
<dbReference type="PANTHER" id="PTHR45745">
    <property type="entry name" value="PHOSPHOMANNOMUTASE 45A"/>
    <property type="match status" value="1"/>
</dbReference>
<dbReference type="eggNOG" id="COG1109">
    <property type="taxonomic scope" value="Bacteria"/>
</dbReference>
<name>U7VDE6_9FUSO</name>
<feature type="non-terminal residue" evidence="4">
    <location>
        <position position="102"/>
    </location>
</feature>
<dbReference type="HOGENOM" id="CLU_2283234_0_0_0"/>
<keyword evidence="1" id="KW-0479">Metal-binding</keyword>
<dbReference type="InterPro" id="IPR016055">
    <property type="entry name" value="A-D-PHexomutase_a/b/a-I/II/III"/>
</dbReference>
<keyword evidence="5" id="KW-1185">Reference proteome</keyword>
<dbReference type="PANTHER" id="PTHR45745:SF1">
    <property type="entry name" value="PHOSPHOGLUCOMUTASE 2B-RELATED"/>
    <property type="match status" value="1"/>
</dbReference>
<dbReference type="GO" id="GO:0005975">
    <property type="term" value="P:carbohydrate metabolic process"/>
    <property type="evidence" value="ECO:0007669"/>
    <property type="project" value="InterPro"/>
</dbReference>
<comment type="caution">
    <text evidence="4">The sequence shown here is derived from an EMBL/GenBank/DDBJ whole genome shotgun (WGS) entry which is preliminary data.</text>
</comment>
<dbReference type="STRING" id="1319815.HMPREF0202_00598"/>
<keyword evidence="3" id="KW-0413">Isomerase</keyword>
<evidence type="ECO:0000313" key="5">
    <source>
        <dbReference type="Proteomes" id="UP000017081"/>
    </source>
</evidence>
<evidence type="ECO:0000256" key="1">
    <source>
        <dbReference type="ARBA" id="ARBA00022723"/>
    </source>
</evidence>
<evidence type="ECO:0008006" key="6">
    <source>
        <dbReference type="Google" id="ProtNLM"/>
    </source>
</evidence>
<dbReference type="Gene3D" id="3.40.120.10">
    <property type="entry name" value="Alpha-D-Glucose-1,6-Bisphosphate, subunit A, domain 3"/>
    <property type="match status" value="1"/>
</dbReference>
<keyword evidence="2" id="KW-0460">Magnesium</keyword>
<dbReference type="GO" id="GO:0008973">
    <property type="term" value="F:phosphopentomutase activity"/>
    <property type="evidence" value="ECO:0007669"/>
    <property type="project" value="TreeGrafter"/>
</dbReference>
<dbReference type="Proteomes" id="UP000017081">
    <property type="component" value="Unassembled WGS sequence"/>
</dbReference>
<dbReference type="GO" id="GO:0046872">
    <property type="term" value="F:metal ion binding"/>
    <property type="evidence" value="ECO:0007669"/>
    <property type="project" value="UniProtKB-KW"/>
</dbReference>
<sequence>MKTQILIWGILFKGRICKMDKFTLENYNNWLTSDYIDLKDREDLESIKGNEAEIEDRFYTNLSFGTGGMRGVRGVGINRINKYTIRKATQGLANYILESTGE</sequence>
<organism evidence="4 5">
    <name type="scientific">Cetobacterium somerae ATCC BAA-474</name>
    <dbReference type="NCBI Taxonomy" id="1319815"/>
    <lineage>
        <taxon>Bacteria</taxon>
        <taxon>Fusobacteriati</taxon>
        <taxon>Fusobacteriota</taxon>
        <taxon>Fusobacteriia</taxon>
        <taxon>Fusobacteriales</taxon>
        <taxon>Fusobacteriaceae</taxon>
        <taxon>Cetobacterium</taxon>
    </lineage>
</organism>
<evidence type="ECO:0000313" key="4">
    <source>
        <dbReference type="EMBL" id="ERT69570.1"/>
    </source>
</evidence>
<protein>
    <recommendedName>
        <fullName evidence="6">Alpha-D-phosphohexomutase alpha/beta/alpha domain-containing protein</fullName>
    </recommendedName>
</protein>
<dbReference type="EMBL" id="AXZF01000019">
    <property type="protein sequence ID" value="ERT69570.1"/>
    <property type="molecule type" value="Genomic_DNA"/>
</dbReference>